<proteinExistence type="predicted"/>
<keyword evidence="2" id="KW-1185">Reference proteome</keyword>
<sequence>MRKTYFLSPSWNIQPTEVALGSVIASLDTPHRGLSDGDLPSAIDTTIYIGEEKNNFSTAKSSKGWSAGLFSTFLQIVTLGGEVSHSSSSSSEVTYSCEVMETKRFTPSPAYIAAVAKDPAVRTQLEIGGIGAKVFVITGIKTVKGVNITTIEQTKQHSTIQVGAEFPGTQLAIGPKVTSNRNIHQTHTKAVSGPIVFAFEVEKLRMNRKGQVKSTEFVRGAMLGQKDEIECVLESVANDLNEKELGDFEMEACLGIDDETGTECQIVMSNSD</sequence>
<evidence type="ECO:0000313" key="2">
    <source>
        <dbReference type="Proteomes" id="UP000308671"/>
    </source>
</evidence>
<organism evidence="1 2">
    <name type="scientific">Botrytis galanthina</name>
    <dbReference type="NCBI Taxonomy" id="278940"/>
    <lineage>
        <taxon>Eukaryota</taxon>
        <taxon>Fungi</taxon>
        <taxon>Dikarya</taxon>
        <taxon>Ascomycota</taxon>
        <taxon>Pezizomycotina</taxon>
        <taxon>Leotiomycetes</taxon>
        <taxon>Helotiales</taxon>
        <taxon>Sclerotiniaceae</taxon>
        <taxon>Botrytis</taxon>
    </lineage>
</organism>
<accession>A0A4S8QWL6</accession>
<dbReference type="Proteomes" id="UP000308671">
    <property type="component" value="Unassembled WGS sequence"/>
</dbReference>
<evidence type="ECO:0000313" key="1">
    <source>
        <dbReference type="EMBL" id="THV45989.1"/>
    </source>
</evidence>
<comment type="caution">
    <text evidence="1">The sequence shown here is derived from an EMBL/GenBank/DDBJ whole genome shotgun (WGS) entry which is preliminary data.</text>
</comment>
<protein>
    <submittedName>
        <fullName evidence="1">Uncharacterized protein</fullName>
    </submittedName>
</protein>
<dbReference type="AlphaFoldDB" id="A0A4S8QWL6"/>
<dbReference type="OrthoDB" id="4500473at2759"/>
<dbReference type="EMBL" id="PQXL01000428">
    <property type="protein sequence ID" value="THV45989.1"/>
    <property type="molecule type" value="Genomic_DNA"/>
</dbReference>
<name>A0A4S8QWL6_9HELO</name>
<gene>
    <name evidence="1" type="ORF">BGAL_0429g00040</name>
</gene>
<reference evidence="1 2" key="1">
    <citation type="submission" date="2017-12" db="EMBL/GenBank/DDBJ databases">
        <title>Comparative genomics of Botrytis spp.</title>
        <authorList>
            <person name="Valero-Jimenez C.A."/>
            <person name="Tapia P."/>
            <person name="Veloso J."/>
            <person name="Silva-Moreno E."/>
            <person name="Staats M."/>
            <person name="Valdes J.H."/>
            <person name="Van Kan J.A.L."/>
        </authorList>
    </citation>
    <scope>NUCLEOTIDE SEQUENCE [LARGE SCALE GENOMIC DNA]</scope>
    <source>
        <strain evidence="1 2">MUCL435</strain>
    </source>
</reference>